<protein>
    <submittedName>
        <fullName evidence="2">Uncharacterized protein</fullName>
    </submittedName>
</protein>
<name>A0A315XPI7_9EURY</name>
<proteinExistence type="predicted"/>
<keyword evidence="3" id="KW-1185">Reference proteome</keyword>
<organism evidence="2 3">
    <name type="scientific">Methanobrevibacter thaueri</name>
    <dbReference type="NCBI Taxonomy" id="190975"/>
    <lineage>
        <taxon>Archaea</taxon>
        <taxon>Methanobacteriati</taxon>
        <taxon>Methanobacteriota</taxon>
        <taxon>Methanomada group</taxon>
        <taxon>Methanobacteria</taxon>
        <taxon>Methanobacteriales</taxon>
        <taxon>Methanobacteriaceae</taxon>
        <taxon>Methanobrevibacter</taxon>
    </lineage>
</organism>
<gene>
    <name evidence="2" type="ORF">MBBTH_01190</name>
</gene>
<comment type="caution">
    <text evidence="2">The sequence shown here is derived from an EMBL/GenBank/DDBJ whole genome shotgun (WGS) entry which is preliminary data.</text>
</comment>
<accession>A0A315XPI7</accession>
<sequence length="72" mass="8056">MFDSKFISFVVGLLILCLVLCFISSDNIFEDDFKSDTNSDDVEYIWMMDDNGELKLIPTTDTHVEVSASAPG</sequence>
<evidence type="ECO:0000313" key="3">
    <source>
        <dbReference type="Proteomes" id="UP000251717"/>
    </source>
</evidence>
<evidence type="ECO:0000313" key="2">
    <source>
        <dbReference type="EMBL" id="PWB88275.1"/>
    </source>
</evidence>
<dbReference type="AlphaFoldDB" id="A0A315XPI7"/>
<evidence type="ECO:0000256" key="1">
    <source>
        <dbReference type="SAM" id="Phobius"/>
    </source>
</evidence>
<dbReference type="OrthoDB" id="382481at2157"/>
<dbReference type="EMBL" id="MZGS01000010">
    <property type="protein sequence ID" value="PWB88275.1"/>
    <property type="molecule type" value="Genomic_DNA"/>
</dbReference>
<dbReference type="RefSeq" id="WP_116591114.1">
    <property type="nucleotide sequence ID" value="NZ_MZGS01000010.1"/>
</dbReference>
<keyword evidence="1" id="KW-1133">Transmembrane helix</keyword>
<reference evidence="2 3" key="1">
    <citation type="submission" date="2017-03" db="EMBL/GenBank/DDBJ databases">
        <title>Genome sequence of Methanobrevibacter thaueri.</title>
        <authorList>
            <person name="Poehlein A."/>
            <person name="Seedorf H."/>
            <person name="Daniel R."/>
        </authorList>
    </citation>
    <scope>NUCLEOTIDE SEQUENCE [LARGE SCALE GENOMIC DNA]</scope>
    <source>
        <strain evidence="2 3">DSM 11995</strain>
    </source>
</reference>
<keyword evidence="1" id="KW-0812">Transmembrane</keyword>
<dbReference type="Proteomes" id="UP000251717">
    <property type="component" value="Unassembled WGS sequence"/>
</dbReference>
<keyword evidence="1" id="KW-0472">Membrane</keyword>
<feature type="transmembrane region" description="Helical" evidence="1">
    <location>
        <begin position="6"/>
        <end position="25"/>
    </location>
</feature>